<name>A0A0F9ILJ2_9ZZZZ</name>
<dbReference type="EMBL" id="LAZR01018868">
    <property type="protein sequence ID" value="KKL94660.1"/>
    <property type="molecule type" value="Genomic_DNA"/>
</dbReference>
<feature type="non-terminal residue" evidence="1">
    <location>
        <position position="26"/>
    </location>
</feature>
<comment type="caution">
    <text evidence="1">The sequence shown here is derived from an EMBL/GenBank/DDBJ whole genome shotgun (WGS) entry which is preliminary data.</text>
</comment>
<proteinExistence type="predicted"/>
<protein>
    <submittedName>
        <fullName evidence="1">Uncharacterized protein</fullName>
    </submittedName>
</protein>
<accession>A0A0F9ILJ2</accession>
<reference evidence="1" key="1">
    <citation type="journal article" date="2015" name="Nature">
        <title>Complex archaea that bridge the gap between prokaryotes and eukaryotes.</title>
        <authorList>
            <person name="Spang A."/>
            <person name="Saw J.H."/>
            <person name="Jorgensen S.L."/>
            <person name="Zaremba-Niedzwiedzka K."/>
            <person name="Martijn J."/>
            <person name="Lind A.E."/>
            <person name="van Eijk R."/>
            <person name="Schleper C."/>
            <person name="Guy L."/>
            <person name="Ettema T.J."/>
        </authorList>
    </citation>
    <scope>NUCLEOTIDE SEQUENCE</scope>
</reference>
<gene>
    <name evidence="1" type="ORF">LCGC14_1862410</name>
</gene>
<dbReference type="AlphaFoldDB" id="A0A0F9ILJ2"/>
<organism evidence="1">
    <name type="scientific">marine sediment metagenome</name>
    <dbReference type="NCBI Taxonomy" id="412755"/>
    <lineage>
        <taxon>unclassified sequences</taxon>
        <taxon>metagenomes</taxon>
        <taxon>ecological metagenomes</taxon>
    </lineage>
</organism>
<sequence length="26" mass="2986">MTKMMVHGRCPASYKEAQDLYERAVA</sequence>
<evidence type="ECO:0000313" key="1">
    <source>
        <dbReference type="EMBL" id="KKL94660.1"/>
    </source>
</evidence>